<evidence type="ECO:0000313" key="13">
    <source>
        <dbReference type="Proteomes" id="UP000183832"/>
    </source>
</evidence>
<dbReference type="PROSITE" id="PS51263">
    <property type="entry name" value="ADF_H"/>
    <property type="match status" value="1"/>
</dbReference>
<keyword evidence="13" id="KW-1185">Reference proteome</keyword>
<dbReference type="OrthoDB" id="5971719at2759"/>
<protein>
    <submittedName>
        <fullName evidence="12">CLUMA_CG000615, isoform A</fullName>
    </submittedName>
</protein>
<dbReference type="Proteomes" id="UP000183832">
    <property type="component" value="Unassembled WGS sequence"/>
</dbReference>
<feature type="domain" description="ADF-H" evidence="11">
    <location>
        <begin position="2"/>
        <end position="133"/>
    </location>
</feature>
<dbReference type="PRINTS" id="PR00452">
    <property type="entry name" value="SH3DOMAIN"/>
</dbReference>
<dbReference type="InterPro" id="IPR029006">
    <property type="entry name" value="ADF-H/Gelsolin-like_dom_sf"/>
</dbReference>
<dbReference type="SMART" id="SM00326">
    <property type="entry name" value="SH3"/>
    <property type="match status" value="1"/>
</dbReference>
<dbReference type="GO" id="GO:0030864">
    <property type="term" value="C:cortical actin cytoskeleton"/>
    <property type="evidence" value="ECO:0007669"/>
    <property type="project" value="TreeGrafter"/>
</dbReference>
<keyword evidence="4" id="KW-0963">Cytoplasm</keyword>
<dbReference type="GO" id="GO:0030027">
    <property type="term" value="C:lamellipodium"/>
    <property type="evidence" value="ECO:0007669"/>
    <property type="project" value="TreeGrafter"/>
</dbReference>
<dbReference type="GO" id="GO:0045211">
    <property type="term" value="C:postsynaptic membrane"/>
    <property type="evidence" value="ECO:0007669"/>
    <property type="project" value="TreeGrafter"/>
</dbReference>
<dbReference type="Pfam" id="PF14604">
    <property type="entry name" value="SH3_9"/>
    <property type="match status" value="1"/>
</dbReference>
<dbReference type="SUPFAM" id="SSF50044">
    <property type="entry name" value="SH3-domain"/>
    <property type="match status" value="1"/>
</dbReference>
<comment type="subcellular location">
    <subcellularLocation>
        <location evidence="1">Cytoplasm</location>
        <location evidence="1">Cytoskeleton</location>
    </subcellularLocation>
</comment>
<dbReference type="GO" id="GO:0045773">
    <property type="term" value="P:positive regulation of axon extension"/>
    <property type="evidence" value="ECO:0007669"/>
    <property type="project" value="TreeGrafter"/>
</dbReference>
<evidence type="ECO:0000256" key="3">
    <source>
        <dbReference type="ARBA" id="ARBA00022443"/>
    </source>
</evidence>
<dbReference type="GO" id="GO:0030833">
    <property type="term" value="P:regulation of actin filament polymerization"/>
    <property type="evidence" value="ECO:0007669"/>
    <property type="project" value="TreeGrafter"/>
</dbReference>
<dbReference type="PROSITE" id="PS50002">
    <property type="entry name" value="SH3"/>
    <property type="match status" value="1"/>
</dbReference>
<evidence type="ECO:0000256" key="9">
    <source>
        <dbReference type="SAM" id="MobiDB-lite"/>
    </source>
</evidence>
<dbReference type="PANTHER" id="PTHR10829">
    <property type="entry name" value="CORTACTIN AND DREBRIN"/>
    <property type="match status" value="1"/>
</dbReference>
<evidence type="ECO:0000313" key="12">
    <source>
        <dbReference type="EMBL" id="CRK86784.1"/>
    </source>
</evidence>
<dbReference type="SUPFAM" id="SSF55753">
    <property type="entry name" value="Actin depolymerizing proteins"/>
    <property type="match status" value="1"/>
</dbReference>
<dbReference type="GO" id="GO:0048812">
    <property type="term" value="P:neuron projection morphogenesis"/>
    <property type="evidence" value="ECO:0007669"/>
    <property type="project" value="TreeGrafter"/>
</dbReference>
<feature type="compositionally biased region" description="Polar residues" evidence="9">
    <location>
        <begin position="403"/>
        <end position="415"/>
    </location>
</feature>
<dbReference type="FunFam" id="2.30.30.40:FF:000046">
    <property type="entry name" value="Drebrin-like protein isoform B"/>
    <property type="match status" value="1"/>
</dbReference>
<keyword evidence="7" id="KW-0206">Cytoskeleton</keyword>
<evidence type="ECO:0000256" key="8">
    <source>
        <dbReference type="PROSITE-ProRule" id="PRU00192"/>
    </source>
</evidence>
<dbReference type="GO" id="GO:0014069">
    <property type="term" value="C:postsynaptic density"/>
    <property type="evidence" value="ECO:0007669"/>
    <property type="project" value="TreeGrafter"/>
</dbReference>
<evidence type="ECO:0000256" key="7">
    <source>
        <dbReference type="ARBA" id="ARBA00023212"/>
    </source>
</evidence>
<dbReference type="SMART" id="SM00102">
    <property type="entry name" value="ADF"/>
    <property type="match status" value="1"/>
</dbReference>
<name>A0A1J1HFL1_9DIPT</name>
<evidence type="ECO:0000259" key="10">
    <source>
        <dbReference type="PROSITE" id="PS50002"/>
    </source>
</evidence>
<dbReference type="GO" id="GO:0098974">
    <property type="term" value="P:postsynaptic actin cytoskeleton organization"/>
    <property type="evidence" value="ECO:0007669"/>
    <property type="project" value="TreeGrafter"/>
</dbReference>
<evidence type="ECO:0000259" key="11">
    <source>
        <dbReference type="PROSITE" id="PS51263"/>
    </source>
</evidence>
<feature type="compositionally biased region" description="Low complexity" evidence="9">
    <location>
        <begin position="321"/>
        <end position="338"/>
    </location>
</feature>
<keyword evidence="5" id="KW-0175">Coiled coil</keyword>
<dbReference type="CDD" id="cd11281">
    <property type="entry name" value="ADF_drebrin_like"/>
    <property type="match status" value="1"/>
</dbReference>
<feature type="region of interest" description="Disordered" evidence="9">
    <location>
        <begin position="321"/>
        <end position="421"/>
    </location>
</feature>
<feature type="region of interest" description="Disordered" evidence="9">
    <location>
        <begin position="207"/>
        <end position="227"/>
    </location>
</feature>
<dbReference type="EMBL" id="CVRI01000002">
    <property type="protein sequence ID" value="CRK86784.1"/>
    <property type="molecule type" value="Genomic_DNA"/>
</dbReference>
<proteinExistence type="inferred from homology"/>
<dbReference type="InterPro" id="IPR036028">
    <property type="entry name" value="SH3-like_dom_sf"/>
</dbReference>
<gene>
    <name evidence="12" type="primary">putative Drebrin-like protein</name>
    <name evidence="12" type="ORF">CLUMA_CG000615</name>
</gene>
<evidence type="ECO:0000256" key="2">
    <source>
        <dbReference type="ARBA" id="ARBA00011039"/>
    </source>
</evidence>
<dbReference type="InterPro" id="IPR001452">
    <property type="entry name" value="SH3_domain"/>
</dbReference>
<comment type="similarity">
    <text evidence="2">Belongs to the ABP1 family.</text>
</comment>
<sequence length="484" mass="54725">MSVNLNKNKAQILDAWKKVTDNEDGYDWALFGYEGKSVDLKVDAIGSGGIETVAEEINEGKIQYAYVRVLDPNTKLVKFLLINFQGEAVLDLVHKGTCSNHIRDITKFLKNHLTITASNLDDLEEEAIWKKMSKITSTYNFQDRAIPTDEKFTVGTNYSKVVPTKEINVTKRDEFWKNESEVEKARKDAELEAKRLANLKLEEERLKREQSEHLKREQQNKEPEVKKLAPTPIIKPVSPVKTVEKDEISRPLAEELRMGRRKEAQELIGNRVNTAKAMFQQQAAQSATPVSSAPPMKPIRKTIQKVEPELVPVEAAPVVIPPNTINIPSSEPEIIPTPLTNAEEEDHEQFSTIKRSPKTPTSPDDKKRDNDFTISTDNGTNHKPIDVAPQQVQQQQEQHNQQIKTSMLSTPSQQLPGDGTSPETELLKAIALYDYQAVDETEISFDPGDIITHIDQIDEGWWQGFSERFGTYGLFPANYVELIN</sequence>
<evidence type="ECO:0000256" key="1">
    <source>
        <dbReference type="ARBA" id="ARBA00004245"/>
    </source>
</evidence>
<evidence type="ECO:0000256" key="4">
    <source>
        <dbReference type="ARBA" id="ARBA00022490"/>
    </source>
</evidence>
<keyword evidence="3 8" id="KW-0728">SH3 domain</keyword>
<dbReference type="GO" id="GO:0030427">
    <property type="term" value="C:site of polarized growth"/>
    <property type="evidence" value="ECO:0007669"/>
    <property type="project" value="TreeGrafter"/>
</dbReference>
<dbReference type="InterPro" id="IPR002108">
    <property type="entry name" value="ADF-H"/>
</dbReference>
<dbReference type="Gene3D" id="3.40.20.10">
    <property type="entry name" value="Severin"/>
    <property type="match status" value="1"/>
</dbReference>
<dbReference type="CDD" id="cd11960">
    <property type="entry name" value="SH3_Abp1_eu"/>
    <property type="match status" value="1"/>
</dbReference>
<organism evidence="12 13">
    <name type="scientific">Clunio marinus</name>
    <dbReference type="NCBI Taxonomy" id="568069"/>
    <lineage>
        <taxon>Eukaryota</taxon>
        <taxon>Metazoa</taxon>
        <taxon>Ecdysozoa</taxon>
        <taxon>Arthropoda</taxon>
        <taxon>Hexapoda</taxon>
        <taxon>Insecta</taxon>
        <taxon>Pterygota</taxon>
        <taxon>Neoptera</taxon>
        <taxon>Endopterygota</taxon>
        <taxon>Diptera</taxon>
        <taxon>Nematocera</taxon>
        <taxon>Chironomoidea</taxon>
        <taxon>Chironomidae</taxon>
        <taxon>Clunio</taxon>
    </lineage>
</organism>
<evidence type="ECO:0000256" key="6">
    <source>
        <dbReference type="ARBA" id="ARBA00023203"/>
    </source>
</evidence>
<dbReference type="GO" id="GO:0005884">
    <property type="term" value="C:actin filament"/>
    <property type="evidence" value="ECO:0007669"/>
    <property type="project" value="TreeGrafter"/>
</dbReference>
<feature type="domain" description="SH3" evidence="10">
    <location>
        <begin position="424"/>
        <end position="484"/>
    </location>
</feature>
<dbReference type="GO" id="GO:0051015">
    <property type="term" value="F:actin filament binding"/>
    <property type="evidence" value="ECO:0007669"/>
    <property type="project" value="TreeGrafter"/>
</dbReference>
<feature type="compositionally biased region" description="Polar residues" evidence="9">
    <location>
        <begin position="372"/>
        <end position="381"/>
    </location>
</feature>
<dbReference type="AlphaFoldDB" id="A0A1J1HFL1"/>
<dbReference type="GO" id="GO:0030425">
    <property type="term" value="C:dendrite"/>
    <property type="evidence" value="ECO:0007669"/>
    <property type="project" value="TreeGrafter"/>
</dbReference>
<dbReference type="InterPro" id="IPR035717">
    <property type="entry name" value="Drebrin-like_SH3"/>
</dbReference>
<dbReference type="PANTHER" id="PTHR10829:SF25">
    <property type="entry name" value="DREBRIN-LIKE PROTEIN"/>
    <property type="match status" value="1"/>
</dbReference>
<dbReference type="Gene3D" id="2.30.30.40">
    <property type="entry name" value="SH3 Domains"/>
    <property type="match status" value="1"/>
</dbReference>
<keyword evidence="6" id="KW-0009">Actin-binding</keyword>
<dbReference type="Pfam" id="PF00241">
    <property type="entry name" value="Cofilin_ADF"/>
    <property type="match status" value="1"/>
</dbReference>
<feature type="compositionally biased region" description="Low complexity" evidence="9">
    <location>
        <begin position="390"/>
        <end position="402"/>
    </location>
</feature>
<reference evidence="12 13" key="1">
    <citation type="submission" date="2015-04" db="EMBL/GenBank/DDBJ databases">
        <authorList>
            <person name="Syromyatnikov M.Y."/>
            <person name="Popov V.N."/>
        </authorList>
    </citation>
    <scope>NUCLEOTIDE SEQUENCE [LARGE SCALE GENOMIC DNA]</scope>
</reference>
<dbReference type="STRING" id="568069.A0A1J1HFL1"/>
<feature type="compositionally biased region" description="Polar residues" evidence="9">
    <location>
        <begin position="350"/>
        <end position="362"/>
    </location>
</feature>
<evidence type="ECO:0000256" key="5">
    <source>
        <dbReference type="ARBA" id="ARBA00023054"/>
    </source>
</evidence>
<accession>A0A1J1HFL1</accession>